<dbReference type="PANTHER" id="PTHR28158">
    <property type="entry name" value="37S RIBOSOMAL PROTEIN S35, MITOCHONDRIAL"/>
    <property type="match status" value="1"/>
</dbReference>
<sequence>MPPRIPTSAPLAGLEAAGSLSRNTAAVPFSRTFSTTQCREKMSRNRQRMYEWLKSRHGATLAEAPSSPNYLGPFKDQPFPLNPLFRSQTVLAEPTKDLIWNKVTIRGESLKAVSAEMGVDVRRVAAVVRLKEVEQRWIREGKKLATPYAKAVMKMLPKTVYIEGEENVAHEPINEVHVHNLTMQQLFVPVSESRTFTREDAAKAFHERMLSADARSPQPQLIKMEQEILKGKTREESLEKFKKATQDEEDSVAQKLQRQQQREYKQRKVVRTDRYQFRFHPINVDDVGRDGRSRQGTGWRYGAPHEDRKRGLVKIPTSVP</sequence>
<organism evidence="2 3">
    <name type="scientific">Thelonectria olida</name>
    <dbReference type="NCBI Taxonomy" id="1576542"/>
    <lineage>
        <taxon>Eukaryota</taxon>
        <taxon>Fungi</taxon>
        <taxon>Dikarya</taxon>
        <taxon>Ascomycota</taxon>
        <taxon>Pezizomycotina</taxon>
        <taxon>Sordariomycetes</taxon>
        <taxon>Hypocreomycetidae</taxon>
        <taxon>Hypocreales</taxon>
        <taxon>Nectriaceae</taxon>
        <taxon>Thelonectria</taxon>
    </lineage>
</organism>
<evidence type="ECO:0000313" key="2">
    <source>
        <dbReference type="EMBL" id="KAH6887905.1"/>
    </source>
</evidence>
<dbReference type="GO" id="GO:0003735">
    <property type="term" value="F:structural constituent of ribosome"/>
    <property type="evidence" value="ECO:0007669"/>
    <property type="project" value="TreeGrafter"/>
</dbReference>
<gene>
    <name evidence="2" type="ORF">B0T10DRAFT_405833</name>
</gene>
<name>A0A9P9ARK1_9HYPO</name>
<dbReference type="OrthoDB" id="10052321at2759"/>
<evidence type="ECO:0000256" key="1">
    <source>
        <dbReference type="SAM" id="MobiDB-lite"/>
    </source>
</evidence>
<protein>
    <submittedName>
        <fullName evidence="2">Eukaryotic mitochondrial regulator protein-domain-containing protein</fullName>
    </submittedName>
</protein>
<dbReference type="EMBL" id="JAGPYM010000013">
    <property type="protein sequence ID" value="KAH6887905.1"/>
    <property type="molecule type" value="Genomic_DNA"/>
</dbReference>
<keyword evidence="3" id="KW-1185">Reference proteome</keyword>
<dbReference type="PANTHER" id="PTHR28158:SF1">
    <property type="entry name" value="SMALL RIBOSOMAL SUBUNIT PROTEIN MS45"/>
    <property type="match status" value="1"/>
</dbReference>
<dbReference type="GO" id="GO:0032543">
    <property type="term" value="P:mitochondrial translation"/>
    <property type="evidence" value="ECO:0007669"/>
    <property type="project" value="TreeGrafter"/>
</dbReference>
<dbReference type="AlphaFoldDB" id="A0A9P9ARK1"/>
<evidence type="ECO:0000313" key="3">
    <source>
        <dbReference type="Proteomes" id="UP000777438"/>
    </source>
</evidence>
<feature type="region of interest" description="Disordered" evidence="1">
    <location>
        <begin position="284"/>
        <end position="320"/>
    </location>
</feature>
<dbReference type="GO" id="GO:0005763">
    <property type="term" value="C:mitochondrial small ribosomal subunit"/>
    <property type="evidence" value="ECO:0007669"/>
    <property type="project" value="TreeGrafter"/>
</dbReference>
<dbReference type="Pfam" id="PF12298">
    <property type="entry name" value="Bot1p"/>
    <property type="match status" value="1"/>
</dbReference>
<comment type="caution">
    <text evidence="2">The sequence shown here is derived from an EMBL/GenBank/DDBJ whole genome shotgun (WGS) entry which is preliminary data.</text>
</comment>
<dbReference type="InterPro" id="IPR021036">
    <property type="entry name" value="Ribosomal_mS45"/>
</dbReference>
<reference evidence="2 3" key="1">
    <citation type="journal article" date="2021" name="Nat. Commun.">
        <title>Genetic determinants of endophytism in the Arabidopsis root mycobiome.</title>
        <authorList>
            <person name="Mesny F."/>
            <person name="Miyauchi S."/>
            <person name="Thiergart T."/>
            <person name="Pickel B."/>
            <person name="Atanasova L."/>
            <person name="Karlsson M."/>
            <person name="Huettel B."/>
            <person name="Barry K.W."/>
            <person name="Haridas S."/>
            <person name="Chen C."/>
            <person name="Bauer D."/>
            <person name="Andreopoulos W."/>
            <person name="Pangilinan J."/>
            <person name="LaButti K."/>
            <person name="Riley R."/>
            <person name="Lipzen A."/>
            <person name="Clum A."/>
            <person name="Drula E."/>
            <person name="Henrissat B."/>
            <person name="Kohler A."/>
            <person name="Grigoriev I.V."/>
            <person name="Martin F.M."/>
            <person name="Hacquard S."/>
        </authorList>
    </citation>
    <scope>NUCLEOTIDE SEQUENCE [LARGE SCALE GENOMIC DNA]</scope>
    <source>
        <strain evidence="2 3">MPI-CAGE-CH-0241</strain>
    </source>
</reference>
<feature type="region of interest" description="Disordered" evidence="1">
    <location>
        <begin position="242"/>
        <end position="261"/>
    </location>
</feature>
<proteinExistence type="predicted"/>
<dbReference type="Proteomes" id="UP000777438">
    <property type="component" value="Unassembled WGS sequence"/>
</dbReference>
<accession>A0A9P9ARK1</accession>